<protein>
    <recommendedName>
        <fullName evidence="4">Outer membrane protein beta-barrel domain-containing protein</fullName>
    </recommendedName>
</protein>
<organism evidence="2 3">
    <name type="scientific">Rhodonellum ikkaensis</name>
    <dbReference type="NCBI Taxonomy" id="336829"/>
    <lineage>
        <taxon>Bacteria</taxon>
        <taxon>Pseudomonadati</taxon>
        <taxon>Bacteroidota</taxon>
        <taxon>Cytophagia</taxon>
        <taxon>Cytophagales</taxon>
        <taxon>Cytophagaceae</taxon>
        <taxon>Rhodonellum</taxon>
    </lineage>
</organism>
<dbReference type="Proteomes" id="UP000199663">
    <property type="component" value="Unassembled WGS sequence"/>
</dbReference>
<name>A0A1H3RK19_9BACT</name>
<keyword evidence="3" id="KW-1185">Reference proteome</keyword>
<dbReference type="EMBL" id="FNQC01000008">
    <property type="protein sequence ID" value="SDZ25578.1"/>
    <property type="molecule type" value="Genomic_DNA"/>
</dbReference>
<evidence type="ECO:0000313" key="3">
    <source>
        <dbReference type="Proteomes" id="UP000199663"/>
    </source>
</evidence>
<feature type="signal peptide" evidence="1">
    <location>
        <begin position="1"/>
        <end position="20"/>
    </location>
</feature>
<keyword evidence="1" id="KW-0732">Signal</keyword>
<accession>A0A1H3RK19</accession>
<feature type="chain" id="PRO_5045037303" description="Outer membrane protein beta-barrel domain-containing protein" evidence="1">
    <location>
        <begin position="21"/>
        <end position="230"/>
    </location>
</feature>
<evidence type="ECO:0008006" key="4">
    <source>
        <dbReference type="Google" id="ProtNLM"/>
    </source>
</evidence>
<gene>
    <name evidence="2" type="ORF">SAMN05444412_108144</name>
</gene>
<reference evidence="2 3" key="1">
    <citation type="submission" date="2016-10" db="EMBL/GenBank/DDBJ databases">
        <authorList>
            <person name="Varghese N."/>
            <person name="Submissions S."/>
        </authorList>
    </citation>
    <scope>NUCLEOTIDE SEQUENCE [LARGE SCALE GENOMIC DNA]</scope>
    <source>
        <strain evidence="2 3">DSM 17997</strain>
    </source>
</reference>
<comment type="caution">
    <text evidence="2">The sequence shown here is derived from an EMBL/GenBank/DDBJ whole genome shotgun (WGS) entry which is preliminary data.</text>
</comment>
<evidence type="ECO:0000313" key="2">
    <source>
        <dbReference type="EMBL" id="SDZ25578.1"/>
    </source>
</evidence>
<dbReference type="RefSeq" id="WP_019598131.1">
    <property type="nucleotide sequence ID" value="NZ_FNQC01000008.1"/>
</dbReference>
<proteinExistence type="predicted"/>
<evidence type="ECO:0000256" key="1">
    <source>
        <dbReference type="SAM" id="SignalP"/>
    </source>
</evidence>
<sequence>MYKILALTFLLFGFSEALHAQQSRDHVSLGVGPSMVYGENTGDFSSFKFKMLPAMAFSYNKQLSHRFDLKSTIGAQWMNSGGYENISDQTVIEWGNNGQAFDFKGIGFFADVMPVYNFNPEVRNRVPDVVSFYAGLGVGVMHVVREQKVTNFTPMSGNVIEISDKSTTAAYIPFRFGVSSNLDFDWDYALEFTAITMTNSEIDGNNMKNKLVNPDILMQVQIIVKRYIGW</sequence>